<evidence type="ECO:0000313" key="1">
    <source>
        <dbReference type="EMBL" id="MBX39813.1"/>
    </source>
</evidence>
<organism evidence="1">
    <name type="scientific">Rhizophora mucronata</name>
    <name type="common">Asiatic mangrove</name>
    <dbReference type="NCBI Taxonomy" id="61149"/>
    <lineage>
        <taxon>Eukaryota</taxon>
        <taxon>Viridiplantae</taxon>
        <taxon>Streptophyta</taxon>
        <taxon>Embryophyta</taxon>
        <taxon>Tracheophyta</taxon>
        <taxon>Spermatophyta</taxon>
        <taxon>Magnoliopsida</taxon>
        <taxon>eudicotyledons</taxon>
        <taxon>Gunneridae</taxon>
        <taxon>Pentapetalae</taxon>
        <taxon>rosids</taxon>
        <taxon>fabids</taxon>
        <taxon>Malpighiales</taxon>
        <taxon>Rhizophoraceae</taxon>
        <taxon>Rhizophora</taxon>
    </lineage>
</organism>
<dbReference type="EMBL" id="GGEC01059329">
    <property type="protein sequence ID" value="MBX39813.1"/>
    <property type="molecule type" value="Transcribed_RNA"/>
</dbReference>
<sequence>MNTNLCLEIIFFFHYSADVKEEVNKNKFK</sequence>
<dbReference type="AlphaFoldDB" id="A0A2P2NBG8"/>
<proteinExistence type="predicted"/>
<accession>A0A2P2NBG8</accession>
<protein>
    <submittedName>
        <fullName evidence="1">Uncharacterized protein</fullName>
    </submittedName>
</protein>
<name>A0A2P2NBG8_RHIMU</name>
<reference evidence="1" key="1">
    <citation type="submission" date="2018-02" db="EMBL/GenBank/DDBJ databases">
        <title>Rhizophora mucronata_Transcriptome.</title>
        <authorList>
            <person name="Meera S.P."/>
            <person name="Sreeshan A."/>
            <person name="Augustine A."/>
        </authorList>
    </citation>
    <scope>NUCLEOTIDE SEQUENCE</scope>
    <source>
        <tissue evidence="1">Leaf</tissue>
    </source>
</reference>